<evidence type="ECO:0000256" key="2">
    <source>
        <dbReference type="SAM" id="MobiDB-lite"/>
    </source>
</evidence>
<dbReference type="OrthoDB" id="1681166at2759"/>
<evidence type="ECO:0000313" key="4">
    <source>
        <dbReference type="Proteomes" id="UP000053825"/>
    </source>
</evidence>
<feature type="compositionally biased region" description="Low complexity" evidence="2">
    <location>
        <begin position="466"/>
        <end position="476"/>
    </location>
</feature>
<dbReference type="Proteomes" id="UP000053825">
    <property type="component" value="Unassembled WGS sequence"/>
</dbReference>
<feature type="compositionally biased region" description="Basic and acidic residues" evidence="2">
    <location>
        <begin position="91"/>
        <end position="122"/>
    </location>
</feature>
<feature type="region of interest" description="Disordered" evidence="2">
    <location>
        <begin position="412"/>
        <end position="476"/>
    </location>
</feature>
<name>A0A0L7RDD5_9HYME</name>
<feature type="compositionally biased region" description="Basic and acidic residues" evidence="2">
    <location>
        <begin position="222"/>
        <end position="243"/>
    </location>
</feature>
<dbReference type="EMBL" id="KQ414613">
    <property type="protein sequence ID" value="KOC68987.1"/>
    <property type="molecule type" value="Genomic_DNA"/>
</dbReference>
<protein>
    <submittedName>
        <fullName evidence="3">Protein FAM89A</fullName>
    </submittedName>
</protein>
<keyword evidence="4" id="KW-1185">Reference proteome</keyword>
<organism evidence="3 4">
    <name type="scientific">Habropoda laboriosa</name>
    <dbReference type="NCBI Taxonomy" id="597456"/>
    <lineage>
        <taxon>Eukaryota</taxon>
        <taxon>Metazoa</taxon>
        <taxon>Ecdysozoa</taxon>
        <taxon>Arthropoda</taxon>
        <taxon>Hexapoda</taxon>
        <taxon>Insecta</taxon>
        <taxon>Pterygota</taxon>
        <taxon>Neoptera</taxon>
        <taxon>Endopterygota</taxon>
        <taxon>Hymenoptera</taxon>
        <taxon>Apocrita</taxon>
        <taxon>Aculeata</taxon>
        <taxon>Apoidea</taxon>
        <taxon>Anthophila</taxon>
        <taxon>Apidae</taxon>
        <taxon>Habropoda</taxon>
    </lineage>
</organism>
<feature type="region of interest" description="Disordered" evidence="2">
    <location>
        <begin position="176"/>
        <end position="255"/>
    </location>
</feature>
<feature type="compositionally biased region" description="Basic residues" evidence="2">
    <location>
        <begin position="449"/>
        <end position="458"/>
    </location>
</feature>
<sequence>MQLAATQRPHPPPVPPRPSRQVVAEALKRSPRPPCPTRQAPPPPNTKPWRSDREQVCPAPGRTVVYESIKESVPPPKEIGLLEPAPLRAGASERRAADEHDRRGNPRERRHRAAADQEHRANSSESSDAVSFTASLHHLHHRHQQQRSTSHQGDSTAVLEHALSSLADDLRIDANQRLDDDIDEPSPTTESSVNAAVDRIAREDAAESVSSVDRATVVVVDETDRKGGSNEQDDHRDRDKDNDNDNDNDNENIHRQDWLEAGVRYSSTQIRLSGEDDNILEEDRVINGGLDRCENEKVGDPNVPSIQERIAMSSLQGLPPLPRSLSGFNLSGGRCEGCEPPPPPTRSSSKTHRGGKTTMQRPSPPARQLTTLDTQLAILRREMFGLRQLDLSLLAQLWSLNESIQEFRQLLQEQEDRAPSPSPSSEEGDDTSYGNHPPPPPRRPAPGVHLHRPPRPPRPRPPPSDESPSSEEYGAV</sequence>
<accession>A0A0L7RDD5</accession>
<comment type="similarity">
    <text evidence="1">Belongs to the FAM89 family.</text>
</comment>
<dbReference type="PANTHER" id="PTHR46949:SF1">
    <property type="entry name" value="AT07979P2"/>
    <property type="match status" value="1"/>
</dbReference>
<dbReference type="AlphaFoldDB" id="A0A0L7RDD5"/>
<proteinExistence type="inferred from homology"/>
<dbReference type="PANTHER" id="PTHR46949">
    <property type="entry name" value="LEUCINE REPEAT ADAPTER PROTEIN 25"/>
    <property type="match status" value="1"/>
</dbReference>
<gene>
    <name evidence="3" type="ORF">WH47_09544</name>
</gene>
<feature type="compositionally biased region" description="Pro residues" evidence="2">
    <location>
        <begin position="32"/>
        <end position="46"/>
    </location>
</feature>
<feature type="compositionally biased region" description="Pro residues" evidence="2">
    <location>
        <begin position="9"/>
        <end position="18"/>
    </location>
</feature>
<feature type="region of interest" description="Disordered" evidence="2">
    <location>
        <begin position="333"/>
        <end position="369"/>
    </location>
</feature>
<evidence type="ECO:0000313" key="3">
    <source>
        <dbReference type="EMBL" id="KOC68987.1"/>
    </source>
</evidence>
<dbReference type="InterPro" id="IPR039499">
    <property type="entry name" value="LURA1/LRA25"/>
</dbReference>
<evidence type="ECO:0000256" key="1">
    <source>
        <dbReference type="ARBA" id="ARBA00038125"/>
    </source>
</evidence>
<reference evidence="3 4" key="1">
    <citation type="submission" date="2015-07" db="EMBL/GenBank/DDBJ databases">
        <title>The genome of Habropoda laboriosa.</title>
        <authorList>
            <person name="Pan H."/>
            <person name="Kapheim K."/>
        </authorList>
    </citation>
    <scope>NUCLEOTIDE SEQUENCE [LARGE SCALE GENOMIC DNA]</scope>
    <source>
        <strain evidence="3">0110345459</strain>
    </source>
</reference>
<dbReference type="STRING" id="597456.A0A0L7RDD5"/>
<dbReference type="Pfam" id="PF14854">
    <property type="entry name" value="LURAP"/>
    <property type="match status" value="1"/>
</dbReference>
<feature type="region of interest" description="Disordered" evidence="2">
    <location>
        <begin position="1"/>
        <end position="161"/>
    </location>
</feature>
<feature type="compositionally biased region" description="Polar residues" evidence="2">
    <location>
        <begin position="123"/>
        <end position="134"/>
    </location>
</feature>
<feature type="compositionally biased region" description="Low complexity" evidence="2">
    <location>
        <begin position="208"/>
        <end position="220"/>
    </location>
</feature>